<evidence type="ECO:0000256" key="6">
    <source>
        <dbReference type="SAM" id="MobiDB-lite"/>
    </source>
</evidence>
<dbReference type="Gene3D" id="3.10.450.30">
    <property type="entry name" value="Microbial ribonucleases"/>
    <property type="match status" value="1"/>
</dbReference>
<feature type="region of interest" description="Disordered" evidence="6">
    <location>
        <begin position="1"/>
        <end position="34"/>
    </location>
</feature>
<gene>
    <name evidence="7" type="ORF">MCHLO_08330</name>
</gene>
<keyword evidence="5" id="KW-0456">Lyase</keyword>
<dbReference type="Pfam" id="PF00545">
    <property type="entry name" value="Ribonuclease"/>
    <property type="match status" value="1"/>
</dbReference>
<keyword evidence="2" id="KW-0255">Endonuclease</keyword>
<evidence type="ECO:0000256" key="4">
    <source>
        <dbReference type="ARBA" id="ARBA00023157"/>
    </source>
</evidence>
<protein>
    <submittedName>
        <fullName evidence="7">Uncharacterized protein</fullName>
    </submittedName>
</protein>
<organism evidence="7 8">
    <name type="scientific">Mycena chlorophos</name>
    <name type="common">Agaric fungus</name>
    <name type="synonym">Agaricus chlorophos</name>
    <dbReference type="NCBI Taxonomy" id="658473"/>
    <lineage>
        <taxon>Eukaryota</taxon>
        <taxon>Fungi</taxon>
        <taxon>Dikarya</taxon>
        <taxon>Basidiomycota</taxon>
        <taxon>Agaricomycotina</taxon>
        <taxon>Agaricomycetes</taxon>
        <taxon>Agaricomycetidae</taxon>
        <taxon>Agaricales</taxon>
        <taxon>Marasmiineae</taxon>
        <taxon>Mycenaceae</taxon>
        <taxon>Mycena</taxon>
    </lineage>
</organism>
<proteinExistence type="predicted"/>
<dbReference type="InterPro" id="IPR000026">
    <property type="entry name" value="N1-like"/>
</dbReference>
<keyword evidence="1" id="KW-0540">Nuclease</keyword>
<evidence type="ECO:0000256" key="1">
    <source>
        <dbReference type="ARBA" id="ARBA00022722"/>
    </source>
</evidence>
<dbReference type="EMBL" id="DF846949">
    <property type="protein sequence ID" value="GAT51167.1"/>
    <property type="molecule type" value="Genomic_DNA"/>
</dbReference>
<keyword evidence="8" id="KW-1185">Reference proteome</keyword>
<accession>A0ABQ0LJ86</accession>
<reference evidence="7" key="1">
    <citation type="submission" date="2014-09" db="EMBL/GenBank/DDBJ databases">
        <title>Genome sequence of the luminous mushroom Mycena chlorophos for searching fungal bioluminescence genes.</title>
        <authorList>
            <person name="Tanaka Y."/>
            <person name="Kasuga D."/>
            <person name="Oba Y."/>
            <person name="Hase S."/>
            <person name="Sato K."/>
            <person name="Oba Y."/>
            <person name="Sakakibara Y."/>
        </authorList>
    </citation>
    <scope>NUCLEOTIDE SEQUENCE</scope>
</reference>
<sequence length="163" mass="18574">MRPRFHRFLLPEANERPEASPDAQRKPDARPAAHPTPYADYEKFNFGHAQKPFFEFPIMPNGSVYTGQSSPGADRVVFGSIAADYSSAIFCAVITHTGAKKYDGFVECKDDTVNTHGDGVWDVERRKGRGLEAPEGREHLKPEHVKLEFWKHHREHEEEEEAK</sequence>
<dbReference type="Proteomes" id="UP000815677">
    <property type="component" value="Unassembled WGS sequence"/>
</dbReference>
<dbReference type="SUPFAM" id="SSF53933">
    <property type="entry name" value="Microbial ribonucleases"/>
    <property type="match status" value="1"/>
</dbReference>
<keyword evidence="4" id="KW-1015">Disulfide bond</keyword>
<feature type="compositionally biased region" description="Basic and acidic residues" evidence="6">
    <location>
        <begin position="13"/>
        <end position="31"/>
    </location>
</feature>
<evidence type="ECO:0000256" key="2">
    <source>
        <dbReference type="ARBA" id="ARBA00022759"/>
    </source>
</evidence>
<name>A0ABQ0LJ86_MYCCL</name>
<dbReference type="InterPro" id="IPR016191">
    <property type="entry name" value="Ribonuclease/ribotoxin"/>
</dbReference>
<evidence type="ECO:0000313" key="7">
    <source>
        <dbReference type="EMBL" id="GAT51167.1"/>
    </source>
</evidence>
<keyword evidence="3" id="KW-0378">Hydrolase</keyword>
<dbReference type="PANTHER" id="PTHR42104:SF1">
    <property type="entry name" value="EXTRACELLULAR GUANYL-SPECIFIC RIBONUCLEASE RNTA (AFU_ORTHOLOGUE AFUA_4G03230)"/>
    <property type="match status" value="1"/>
</dbReference>
<evidence type="ECO:0000256" key="5">
    <source>
        <dbReference type="ARBA" id="ARBA00023239"/>
    </source>
</evidence>
<evidence type="ECO:0000313" key="8">
    <source>
        <dbReference type="Proteomes" id="UP000815677"/>
    </source>
</evidence>
<evidence type="ECO:0000256" key="3">
    <source>
        <dbReference type="ARBA" id="ARBA00022801"/>
    </source>
</evidence>
<dbReference type="PANTHER" id="PTHR42104">
    <property type="entry name" value="EXTRACELLULAR GUANYL-SPECIFIC RIBONUCLEASE RNTA (AFU_ORTHOLOGUE AFUA_4G03230)"/>
    <property type="match status" value="1"/>
</dbReference>